<dbReference type="InterPro" id="IPR056541">
    <property type="entry name" value="Ig-like_POM152"/>
</dbReference>
<dbReference type="AlphaFoldDB" id="A0A1R1YTH8"/>
<feature type="domain" description="Nucleoporin POM152 immunoglobulin-like" evidence="1">
    <location>
        <begin position="646"/>
        <end position="738"/>
    </location>
</feature>
<dbReference type="PANTHER" id="PTHR28206:SF1">
    <property type="entry name" value="NUCLEOPORIN POM152"/>
    <property type="match status" value="1"/>
</dbReference>
<dbReference type="InterPro" id="IPR056544">
    <property type="entry name" value="Ig_POM152"/>
</dbReference>
<dbReference type="Pfam" id="PF23664">
    <property type="entry name" value="Ig_Pom152"/>
    <property type="match status" value="2"/>
</dbReference>
<comment type="caution">
    <text evidence="4">The sequence shown here is derived from an EMBL/GenBank/DDBJ whole genome shotgun (WGS) entry which is preliminary data.</text>
</comment>
<evidence type="ECO:0000259" key="1">
    <source>
        <dbReference type="Pfam" id="PF23664"/>
    </source>
</evidence>
<evidence type="ECO:0000313" key="5">
    <source>
        <dbReference type="Proteomes" id="UP000187429"/>
    </source>
</evidence>
<feature type="domain" description="Nucleoporin POM152 ninth Ig-like" evidence="3">
    <location>
        <begin position="953"/>
        <end position="1018"/>
    </location>
</feature>
<dbReference type="Pfam" id="PF24312">
    <property type="entry name" value="Ig-like_POM152"/>
    <property type="match status" value="2"/>
</dbReference>
<keyword evidence="5" id="KW-1185">Reference proteome</keyword>
<dbReference type="PANTHER" id="PTHR28206">
    <property type="entry name" value="NUCLEOPORIN POM152"/>
    <property type="match status" value="1"/>
</dbReference>
<accession>A0A1R1YTH8</accession>
<reference evidence="5" key="1">
    <citation type="submission" date="2017-01" db="EMBL/GenBank/DDBJ databases">
        <authorList>
            <person name="Wang Y."/>
            <person name="White M."/>
            <person name="Kvist S."/>
            <person name="Moncalvo J.-M."/>
        </authorList>
    </citation>
    <scope>NUCLEOTIDE SEQUENCE [LARGE SCALE GENOMIC DNA]</scope>
    <source>
        <strain evidence="5">ID-206-W2</strain>
    </source>
</reference>
<dbReference type="Pfam" id="PF24527">
    <property type="entry name" value="Ig-like_Pom152_9"/>
    <property type="match status" value="1"/>
</dbReference>
<evidence type="ECO:0000259" key="3">
    <source>
        <dbReference type="Pfam" id="PF24527"/>
    </source>
</evidence>
<dbReference type="GO" id="GO:0017056">
    <property type="term" value="F:structural constituent of nuclear pore"/>
    <property type="evidence" value="ECO:0007669"/>
    <property type="project" value="InterPro"/>
</dbReference>
<feature type="domain" description="Nucleoporin POM152 Ig-like" evidence="2">
    <location>
        <begin position="240"/>
        <end position="325"/>
    </location>
</feature>
<evidence type="ECO:0000259" key="2">
    <source>
        <dbReference type="Pfam" id="PF24312"/>
    </source>
</evidence>
<organism evidence="4 5">
    <name type="scientific">Smittium culicis</name>
    <dbReference type="NCBI Taxonomy" id="133412"/>
    <lineage>
        <taxon>Eukaryota</taxon>
        <taxon>Fungi</taxon>
        <taxon>Fungi incertae sedis</taxon>
        <taxon>Zoopagomycota</taxon>
        <taxon>Kickxellomycotina</taxon>
        <taxon>Harpellomycetes</taxon>
        <taxon>Harpellales</taxon>
        <taxon>Legeriomycetaceae</taxon>
        <taxon>Smittium</taxon>
    </lineage>
</organism>
<evidence type="ECO:0000313" key="4">
    <source>
        <dbReference type="EMBL" id="OMJ30175.1"/>
    </source>
</evidence>
<feature type="domain" description="Nucleoporin POM152 Ig-like" evidence="2">
    <location>
        <begin position="531"/>
        <end position="621"/>
    </location>
</feature>
<dbReference type="GO" id="GO:0070762">
    <property type="term" value="C:nuclear pore transmembrane ring"/>
    <property type="evidence" value="ECO:0007669"/>
    <property type="project" value="TreeGrafter"/>
</dbReference>
<dbReference type="GO" id="GO:0006606">
    <property type="term" value="P:protein import into nucleus"/>
    <property type="evidence" value="ECO:0007669"/>
    <property type="project" value="TreeGrafter"/>
</dbReference>
<protein>
    <submittedName>
        <fullName evidence="4">Nucleoporin</fullName>
    </submittedName>
</protein>
<proteinExistence type="predicted"/>
<dbReference type="GO" id="GO:0006999">
    <property type="term" value="P:nuclear pore organization"/>
    <property type="evidence" value="ECO:0007669"/>
    <property type="project" value="TreeGrafter"/>
</dbReference>
<name>A0A1R1YTH8_9FUNG</name>
<feature type="domain" description="Nucleoporin POM152 immunoglobulin-like" evidence="1">
    <location>
        <begin position="333"/>
        <end position="435"/>
    </location>
</feature>
<dbReference type="InterPro" id="IPR037701">
    <property type="entry name" value="Pom152"/>
</dbReference>
<dbReference type="InterPro" id="IPR056543">
    <property type="entry name" value="Ig-like_POM152_9th"/>
</dbReference>
<dbReference type="Proteomes" id="UP000187429">
    <property type="component" value="Unassembled WGS sequence"/>
</dbReference>
<dbReference type="OrthoDB" id="5529162at2759"/>
<dbReference type="EMBL" id="LSSM01000066">
    <property type="protein sequence ID" value="OMJ30175.1"/>
    <property type="molecule type" value="Genomic_DNA"/>
</dbReference>
<gene>
    <name evidence="4" type="ORF">AYI69_g285</name>
</gene>
<sequence length="1135" mass="125616">MPGLYTLNSVLDASGSSFRISSEGFKLSKENKVIVVECPNGKLEWVPKSSLLAKQNKVTSPTNGEIHICARSENEYYKNTSAFDTEAHNKPNDIGTELEVVASGFEPLELMIIRSFNGKEEVLSFDGIQPRSVDSIKSSSDHVNEWENYKTSTLRYAIAESFVSPGEYTYRLMHVRDACNHTRALYGKYNQMDGKINRDSPETAISNGKIIRIKVWARPGVKWTGNSASGIPFKLSHDKARKKIVKLPFSVSGDGPWTLEYKITPLDTSDPSDADSSIPSLSSPEIKRIVIEGDGNGFIDAKKAGIYELVSISDTRCLGGQINSPSVTVLDTKPPMLSIVSNAISSDQCIGEIGARVDLTLVGEAPFFVYYRETLGSSVTEKKVSVPVNKHTLLLTPELAGAYSFEFYRIDDSNYPSGVSISSIVKQTVHPQPSARIIGNGIRRSCLGQIVNLDLQLLGNGPWELVYSIIRPDGVTTTLTKVSTNETTSISIGPFEISGLHLIDLVEVSDSRRCNRKLQIRTTIIIRETGPSAEFLCPSSGIKSLEGKSSFIPVKVKGEAPIDINYIWHGNMNEVLKYRISKTDMVGTSFTFNLPANKLGTYELLNVYDYCSGFIGTNSRCSISVEPKPKVWFSSNNLDTHKNPLIPSVCQSKSISTNIAEIKLDGRGPWNVSYMIQHWNSVSEFGEANRVSFHTSVVVGQGPSTIKLNTTEPGIYKYTLLQVSDQVYKELQNVDEENLRPITLKQVVYPIPVGELVLYSPKGDKINDKGFNEDKSGLGILGNEFKPAPVTLCIPRGSPLSSDSQWKKLYAEHAPKIRIEIKNQPGLMPPYNAWVKLSAINSPTKIIEVNNINPIDNGLDLDLSESLIAQTGRFKLRLHKIVDSNNCVYTNIQPEGKSLEAGVEIEYVEAPNIVPSSQHTNTNANFFNKIKLDSTSDDTENGYEESLNDNKTINVCKGDVLAFDIIGYQSWSVHYNYNGRSRKKKQSKSLVFKKLLDSPGEFSITKVCHEIENSCCGNVSNLNYMVHNLPSVKVSNGKSVHQSIRQGEKVEILIVFSGTPPFTFTWQRKSLVDSSGGSSNSGSNRIVTGKILETHTVQNHFERTYTLLTSSEGVFQVTFIQDKYCHYPKSSQKLI</sequence>